<protein>
    <submittedName>
        <fullName evidence="1">Uncharacterized protein</fullName>
    </submittedName>
</protein>
<proteinExistence type="predicted"/>
<evidence type="ECO:0000313" key="1">
    <source>
        <dbReference type="EMBL" id="MBI6883039.1"/>
    </source>
</evidence>
<dbReference type="Proteomes" id="UP000637061">
    <property type="component" value="Unassembled WGS sequence"/>
</dbReference>
<dbReference type="EMBL" id="JAEHTE010000002">
    <property type="protein sequence ID" value="MBI6883039.1"/>
    <property type="molecule type" value="Genomic_DNA"/>
</dbReference>
<comment type="caution">
    <text evidence="1">The sequence shown here is derived from an EMBL/GenBank/DDBJ whole genome shotgun (WGS) entry which is preliminary data.</text>
</comment>
<dbReference type="RefSeq" id="WP_198746654.1">
    <property type="nucleotide sequence ID" value="NZ_JAEHTE010000002.1"/>
</dbReference>
<name>A0A8I1ED21_PSEPU</name>
<accession>A0A8I1ED21</accession>
<organism evidence="1 2">
    <name type="scientific">Pseudomonas putida</name>
    <name type="common">Arthrobacter siderocapsulatus</name>
    <dbReference type="NCBI Taxonomy" id="303"/>
    <lineage>
        <taxon>Bacteria</taxon>
        <taxon>Pseudomonadati</taxon>
        <taxon>Pseudomonadota</taxon>
        <taxon>Gammaproteobacteria</taxon>
        <taxon>Pseudomonadales</taxon>
        <taxon>Pseudomonadaceae</taxon>
        <taxon>Pseudomonas</taxon>
    </lineage>
</organism>
<gene>
    <name evidence="1" type="ORF">JEU22_03855</name>
</gene>
<sequence length="138" mass="15312">MTSENLPNGFNCVQCNHFAEFSMWVYAQWDEKLTSTCTKCSTIHTLFRGIAKRSHEKLSPDARRADLSSACEELGFELVWTNLRTGEFHMKKGEEVRLGAFAKTARDAGPAVALAAKSGQRLDLQQGSKYYAESSANG</sequence>
<reference evidence="1" key="1">
    <citation type="submission" date="2020-12" db="EMBL/GenBank/DDBJ databases">
        <title>Enhanced detection system for hospital associated transmission using whole genome sequencing surveillance.</title>
        <authorList>
            <person name="Harrison L.H."/>
            <person name="Van Tyne D."/>
            <person name="Marsh J.W."/>
            <person name="Griffith M.P."/>
            <person name="Snyder D.J."/>
            <person name="Cooper V.S."/>
            <person name="Mustapha M."/>
        </authorList>
    </citation>
    <scope>NUCLEOTIDE SEQUENCE</scope>
    <source>
        <strain evidence="1">PSB00042</strain>
    </source>
</reference>
<dbReference type="AlphaFoldDB" id="A0A8I1ED21"/>
<evidence type="ECO:0000313" key="2">
    <source>
        <dbReference type="Proteomes" id="UP000637061"/>
    </source>
</evidence>